<sequence length="535" mass="59593">MARMWPAVLPAQIREDALRSAEVRVYDLLEKKLGSGWVVFYSRPWLGLSPTGEEKDGECDFVVLHPAHGYLTIEVKGGGISFDPEIDRWLSTDRHRIRRIIKNPIRQAVSSKHELLKQAKRQKHWPVGRKIRMRHGVVFTDTIEPPHNLGADGAREIFCCRNELDNIDHWVRERLSGGMADDLGGDGVRAFEELLASPFLLRAPLGHYLDDDDRAINTLTPQQFHILDAVGHLSRVAAGGGAGTGKTIVAIEDAVRLARQGLKTALICLSRPLAAHIKERLANTESTVAVFALPDLCAYITGQVCGEGETQLEKAIERMLAHIRGDLSLRFEALIVDEAQDFRTHWWIALEEILAQPETAILHAFFDTNQSVYGDIVGELTAFRIVPIHLTRNLRNTRNIHNAASLFYRGIPVTADGPEGIAVEWNECASDRLSGLVVDTVRRLIIQEKIAPEDIAILGVNASVLSSIRNRSAFPEGVQVEQVRAFKGLERRVVVLAATREIADEPELAYVSLSRARAHLVVFGEPEILSWLRKA</sequence>
<evidence type="ECO:0000313" key="4">
    <source>
        <dbReference type="EMBL" id="PSH68588.1"/>
    </source>
</evidence>
<dbReference type="Pfam" id="PF02562">
    <property type="entry name" value="PhoH"/>
    <property type="match status" value="1"/>
</dbReference>
<dbReference type="GO" id="GO:0033202">
    <property type="term" value="C:DNA helicase complex"/>
    <property type="evidence" value="ECO:0007669"/>
    <property type="project" value="TreeGrafter"/>
</dbReference>
<feature type="domain" description="PhoH-like protein" evidence="2">
    <location>
        <begin position="216"/>
        <end position="343"/>
    </location>
</feature>
<dbReference type="InterPro" id="IPR003714">
    <property type="entry name" value="PhoH"/>
</dbReference>
<dbReference type="SUPFAM" id="SSF52540">
    <property type="entry name" value="P-loop containing nucleoside triphosphate hydrolases"/>
    <property type="match status" value="1"/>
</dbReference>
<dbReference type="PANTHER" id="PTHR11070">
    <property type="entry name" value="UVRD / RECB / PCRA DNA HELICASE FAMILY MEMBER"/>
    <property type="match status" value="1"/>
</dbReference>
<accession>A0A2P7BQ29</accession>
<feature type="domain" description="NERD" evidence="3">
    <location>
        <begin position="21"/>
        <end position="125"/>
    </location>
</feature>
<dbReference type="Proteomes" id="UP000241444">
    <property type="component" value="Unassembled WGS sequence"/>
</dbReference>
<dbReference type="AlphaFoldDB" id="A0A2P7BQ29"/>
<dbReference type="InterPro" id="IPR000212">
    <property type="entry name" value="DNA_helicase_UvrD/REP"/>
</dbReference>
<dbReference type="GO" id="GO:0003677">
    <property type="term" value="F:DNA binding"/>
    <property type="evidence" value="ECO:0007669"/>
    <property type="project" value="InterPro"/>
</dbReference>
<organism evidence="4 5">
    <name type="scientific">Phyllobacterium brassicacearum</name>
    <dbReference type="NCBI Taxonomy" id="314235"/>
    <lineage>
        <taxon>Bacteria</taxon>
        <taxon>Pseudomonadati</taxon>
        <taxon>Pseudomonadota</taxon>
        <taxon>Alphaproteobacteria</taxon>
        <taxon>Hyphomicrobiales</taxon>
        <taxon>Phyllobacteriaceae</taxon>
        <taxon>Phyllobacterium</taxon>
    </lineage>
</organism>
<reference evidence="5" key="1">
    <citation type="submission" date="2017-11" db="EMBL/GenBank/DDBJ databases">
        <authorList>
            <person name="Kuznetsova I."/>
            <person name="Sazanova A."/>
            <person name="Chirak E."/>
            <person name="Safronova V."/>
            <person name="Willems A."/>
        </authorList>
    </citation>
    <scope>NUCLEOTIDE SEQUENCE [LARGE SCALE GENOMIC DNA]</scope>
    <source>
        <strain evidence="5">STM 196</strain>
    </source>
</reference>
<dbReference type="OrthoDB" id="7066673at2"/>
<evidence type="ECO:0000259" key="2">
    <source>
        <dbReference type="Pfam" id="PF02562"/>
    </source>
</evidence>
<dbReference type="GO" id="GO:0005524">
    <property type="term" value="F:ATP binding"/>
    <property type="evidence" value="ECO:0007669"/>
    <property type="project" value="InterPro"/>
</dbReference>
<comment type="caution">
    <text evidence="4">The sequence shown here is derived from an EMBL/GenBank/DDBJ whole genome shotgun (WGS) entry which is preliminary data.</text>
</comment>
<keyword evidence="5" id="KW-1185">Reference proteome</keyword>
<dbReference type="GO" id="GO:0005829">
    <property type="term" value="C:cytosol"/>
    <property type="evidence" value="ECO:0007669"/>
    <property type="project" value="TreeGrafter"/>
</dbReference>
<evidence type="ECO:0000259" key="3">
    <source>
        <dbReference type="Pfam" id="PF08378"/>
    </source>
</evidence>
<dbReference type="InterPro" id="IPR011528">
    <property type="entry name" value="NERD"/>
</dbReference>
<protein>
    <recommendedName>
        <fullName evidence="1">DNA 3'-5' helicase II</fullName>
    </recommendedName>
</protein>
<evidence type="ECO:0000313" key="5">
    <source>
        <dbReference type="Proteomes" id="UP000241444"/>
    </source>
</evidence>
<dbReference type="RefSeq" id="WP_106711445.1">
    <property type="nucleotide sequence ID" value="NZ_PGGO01000008.1"/>
</dbReference>
<proteinExistence type="predicted"/>
<dbReference type="Gene3D" id="3.40.50.300">
    <property type="entry name" value="P-loop containing nucleotide triphosphate hydrolases"/>
    <property type="match status" value="2"/>
</dbReference>
<dbReference type="PANTHER" id="PTHR11070:SF2">
    <property type="entry name" value="ATP-DEPENDENT DNA HELICASE SRS2"/>
    <property type="match status" value="1"/>
</dbReference>
<dbReference type="GO" id="GO:0000725">
    <property type="term" value="P:recombinational repair"/>
    <property type="evidence" value="ECO:0007669"/>
    <property type="project" value="TreeGrafter"/>
</dbReference>
<name>A0A2P7BQ29_9HYPH</name>
<dbReference type="Pfam" id="PF08378">
    <property type="entry name" value="NERD"/>
    <property type="match status" value="1"/>
</dbReference>
<gene>
    <name evidence="4" type="ORF">CU102_12555</name>
</gene>
<dbReference type="InterPro" id="IPR027417">
    <property type="entry name" value="P-loop_NTPase"/>
</dbReference>
<dbReference type="GO" id="GO:0043138">
    <property type="term" value="F:3'-5' DNA helicase activity"/>
    <property type="evidence" value="ECO:0007669"/>
    <property type="project" value="TreeGrafter"/>
</dbReference>
<dbReference type="EMBL" id="PGGO01000008">
    <property type="protein sequence ID" value="PSH68588.1"/>
    <property type="molecule type" value="Genomic_DNA"/>
</dbReference>
<evidence type="ECO:0000256" key="1">
    <source>
        <dbReference type="ARBA" id="ARBA00034923"/>
    </source>
</evidence>